<sequence length="171" mass="18309">MQSFPSCAARGPAPTVGEDRDRPDRRGPDDSTAHRPPGRRPSRRSAPRPARRGARARRRGPPARCRVGARARRRLVPGGGAAARRRRARRRRRHGARLGRPPGSVLGRLNELACRNPAGLTASALLARYRPATGELTWAQAGHPPLLTVAGARRAAPARTPCSSRGCSAPG</sequence>
<protein>
    <submittedName>
        <fullName evidence="3">Serine/threonine-protein phosphatase</fullName>
    </submittedName>
</protein>
<gene>
    <name evidence="3" type="ORF">K1Y72_03430</name>
</gene>
<accession>A0ABS7FN40</accession>
<dbReference type="Pfam" id="PF07228">
    <property type="entry name" value="SpoIIE"/>
    <property type="match status" value="1"/>
</dbReference>
<evidence type="ECO:0000313" key="4">
    <source>
        <dbReference type="Proteomes" id="UP000774570"/>
    </source>
</evidence>
<feature type="region of interest" description="Disordered" evidence="1">
    <location>
        <begin position="1"/>
        <end position="103"/>
    </location>
</feature>
<feature type="compositionally biased region" description="Basic residues" evidence="1">
    <location>
        <begin position="36"/>
        <end position="75"/>
    </location>
</feature>
<reference evidence="3 4" key="1">
    <citation type="submission" date="2021-07" db="EMBL/GenBank/DDBJ databases">
        <title>Actinomadura sp. PM05-2 isolated from lichen.</title>
        <authorList>
            <person name="Somphong A."/>
            <person name="Phongsopitanun W."/>
            <person name="Tanasupawat S."/>
            <person name="Peongsungnone V."/>
        </authorList>
    </citation>
    <scope>NUCLEOTIDE SEQUENCE [LARGE SCALE GENOMIC DNA]</scope>
    <source>
        <strain evidence="3 4">PM05-2</strain>
    </source>
</reference>
<dbReference type="Proteomes" id="UP000774570">
    <property type="component" value="Unassembled WGS sequence"/>
</dbReference>
<dbReference type="InterPro" id="IPR036457">
    <property type="entry name" value="PPM-type-like_dom_sf"/>
</dbReference>
<evidence type="ECO:0000259" key="2">
    <source>
        <dbReference type="Pfam" id="PF07228"/>
    </source>
</evidence>
<feature type="compositionally biased region" description="Basic residues" evidence="1">
    <location>
        <begin position="83"/>
        <end position="97"/>
    </location>
</feature>
<proteinExistence type="predicted"/>
<evidence type="ECO:0000313" key="3">
    <source>
        <dbReference type="EMBL" id="MBW8481410.1"/>
    </source>
</evidence>
<dbReference type="Gene3D" id="3.60.40.10">
    <property type="entry name" value="PPM-type phosphatase domain"/>
    <property type="match status" value="1"/>
</dbReference>
<dbReference type="InterPro" id="IPR001932">
    <property type="entry name" value="PPM-type_phosphatase-like_dom"/>
</dbReference>
<comment type="caution">
    <text evidence="3">The sequence shown here is derived from an EMBL/GenBank/DDBJ whole genome shotgun (WGS) entry which is preliminary data.</text>
</comment>
<dbReference type="EMBL" id="JAIBOA010000002">
    <property type="protein sequence ID" value="MBW8481410.1"/>
    <property type="molecule type" value="Genomic_DNA"/>
</dbReference>
<feature type="domain" description="PPM-type phosphatase" evidence="2">
    <location>
        <begin position="81"/>
        <end position="154"/>
    </location>
</feature>
<keyword evidence="4" id="KW-1185">Reference proteome</keyword>
<evidence type="ECO:0000256" key="1">
    <source>
        <dbReference type="SAM" id="MobiDB-lite"/>
    </source>
</evidence>
<name>A0ABS7FN40_9ACTN</name>
<organism evidence="3 4">
    <name type="scientific">Actinomadura parmotrematis</name>
    <dbReference type="NCBI Taxonomy" id="2864039"/>
    <lineage>
        <taxon>Bacteria</taxon>
        <taxon>Bacillati</taxon>
        <taxon>Actinomycetota</taxon>
        <taxon>Actinomycetes</taxon>
        <taxon>Streptosporangiales</taxon>
        <taxon>Thermomonosporaceae</taxon>
        <taxon>Actinomadura</taxon>
    </lineage>
</organism>
<feature type="compositionally biased region" description="Basic and acidic residues" evidence="1">
    <location>
        <begin position="17"/>
        <end position="33"/>
    </location>
</feature>